<sequence>MDIDLLWTLGGVLLFFQSNYYCMATFKSQSFLYFITLFLILFILVHSNNHHDQNSDPNYSSSSSSSSSSSTSSTTRATMKLHPRKIPKNQAEYGGAAHEVPSGPNPISNR</sequence>
<dbReference type="EMBL" id="JBJKTR010000009">
    <property type="protein sequence ID" value="KAL3358963.1"/>
    <property type="molecule type" value="Genomic_DNA"/>
</dbReference>
<feature type="compositionally biased region" description="Low complexity" evidence="1">
    <location>
        <begin position="60"/>
        <end position="75"/>
    </location>
</feature>
<feature type="transmembrane region" description="Helical" evidence="2">
    <location>
        <begin position="6"/>
        <end position="23"/>
    </location>
</feature>
<evidence type="ECO:0000256" key="2">
    <source>
        <dbReference type="SAM" id="Phobius"/>
    </source>
</evidence>
<keyword evidence="4" id="KW-1185">Reference proteome</keyword>
<dbReference type="Proteomes" id="UP001627284">
    <property type="component" value="Unassembled WGS sequence"/>
</dbReference>
<evidence type="ECO:0000313" key="4">
    <source>
        <dbReference type="Proteomes" id="UP001627284"/>
    </source>
</evidence>
<name>A0ABD2TRC1_9SOLN</name>
<organism evidence="3 4">
    <name type="scientific">Solanum stoloniferum</name>
    <dbReference type="NCBI Taxonomy" id="62892"/>
    <lineage>
        <taxon>Eukaryota</taxon>
        <taxon>Viridiplantae</taxon>
        <taxon>Streptophyta</taxon>
        <taxon>Embryophyta</taxon>
        <taxon>Tracheophyta</taxon>
        <taxon>Spermatophyta</taxon>
        <taxon>Magnoliopsida</taxon>
        <taxon>eudicotyledons</taxon>
        <taxon>Gunneridae</taxon>
        <taxon>Pentapetalae</taxon>
        <taxon>asterids</taxon>
        <taxon>lamiids</taxon>
        <taxon>Solanales</taxon>
        <taxon>Solanaceae</taxon>
        <taxon>Solanoideae</taxon>
        <taxon>Solaneae</taxon>
        <taxon>Solanum</taxon>
    </lineage>
</organism>
<reference evidence="3 4" key="1">
    <citation type="submission" date="2024-05" db="EMBL/GenBank/DDBJ databases">
        <title>De novo assembly of an allotetraploid wild potato.</title>
        <authorList>
            <person name="Hosaka A.J."/>
        </authorList>
    </citation>
    <scope>NUCLEOTIDE SEQUENCE [LARGE SCALE GENOMIC DNA]</scope>
    <source>
        <tissue evidence="3">Young leaves</tissue>
    </source>
</reference>
<keyword evidence="2" id="KW-0812">Transmembrane</keyword>
<feature type="transmembrane region" description="Helical" evidence="2">
    <location>
        <begin position="30"/>
        <end position="47"/>
    </location>
</feature>
<accession>A0ABD2TRC1</accession>
<gene>
    <name evidence="3" type="ORF">AABB24_015844</name>
</gene>
<proteinExistence type="predicted"/>
<keyword evidence="2" id="KW-0472">Membrane</keyword>
<evidence type="ECO:0000256" key="1">
    <source>
        <dbReference type="SAM" id="MobiDB-lite"/>
    </source>
</evidence>
<dbReference type="InterPro" id="IPR037495">
    <property type="entry name" value="CLE41/42/44"/>
</dbReference>
<comment type="caution">
    <text evidence="3">The sequence shown here is derived from an EMBL/GenBank/DDBJ whole genome shotgun (WGS) entry which is preliminary data.</text>
</comment>
<feature type="region of interest" description="Disordered" evidence="1">
    <location>
        <begin position="51"/>
        <end position="110"/>
    </location>
</feature>
<dbReference type="AlphaFoldDB" id="A0ABD2TRC1"/>
<keyword evidence="2" id="KW-1133">Transmembrane helix</keyword>
<evidence type="ECO:0000313" key="3">
    <source>
        <dbReference type="EMBL" id="KAL3358963.1"/>
    </source>
</evidence>
<protein>
    <submittedName>
        <fullName evidence="3">Uncharacterized protein</fullName>
    </submittedName>
</protein>
<dbReference type="PANTHER" id="PTHR35301:SF1">
    <property type="entry name" value="CLAVATA3_ESR (CLE)-RELATED PROTEIN 41-RELATED"/>
    <property type="match status" value="1"/>
</dbReference>
<dbReference type="PANTHER" id="PTHR35301">
    <property type="entry name" value="CLAVATA3/ESR (CLE)-RELATED PROTEIN 41-RELATED"/>
    <property type="match status" value="1"/>
</dbReference>